<keyword evidence="1" id="KW-1133">Transmembrane helix</keyword>
<proteinExistence type="predicted"/>
<evidence type="ECO:0000313" key="2">
    <source>
        <dbReference type="EMBL" id="RAO25275.1"/>
    </source>
</evidence>
<evidence type="ECO:0000313" key="3">
    <source>
        <dbReference type="Proteomes" id="UP000249045"/>
    </source>
</evidence>
<dbReference type="RefSeq" id="WP_208646512.1">
    <property type="nucleotide sequence ID" value="NZ_PYAC01000001.1"/>
</dbReference>
<feature type="transmembrane region" description="Helical" evidence="1">
    <location>
        <begin position="19"/>
        <end position="40"/>
    </location>
</feature>
<dbReference type="EMBL" id="PYAC01000001">
    <property type="protein sequence ID" value="RAO25275.1"/>
    <property type="molecule type" value="Genomic_DNA"/>
</dbReference>
<organism evidence="2 3">
    <name type="scientific">Micromonospora noduli</name>
    <dbReference type="NCBI Taxonomy" id="709876"/>
    <lineage>
        <taxon>Bacteria</taxon>
        <taxon>Bacillati</taxon>
        <taxon>Actinomycetota</taxon>
        <taxon>Actinomycetes</taxon>
        <taxon>Micromonosporales</taxon>
        <taxon>Micromonosporaceae</taxon>
        <taxon>Micromonospora</taxon>
    </lineage>
</organism>
<comment type="caution">
    <text evidence="2">The sequence shown here is derived from an EMBL/GenBank/DDBJ whole genome shotgun (WGS) entry which is preliminary data.</text>
</comment>
<protein>
    <recommendedName>
        <fullName evidence="4">Major facilitator superfamily (MFS) profile domain-containing protein</fullName>
    </recommendedName>
</protein>
<dbReference type="Proteomes" id="UP000249045">
    <property type="component" value="Unassembled WGS sequence"/>
</dbReference>
<reference evidence="2 3" key="1">
    <citation type="submission" date="2018-03" db="EMBL/GenBank/DDBJ databases">
        <title>Defining the species Micromonospora saelicesensis and Micromonospora noduli under the framework of genomics.</title>
        <authorList>
            <person name="Riesco R."/>
            <person name="Trujillo M.E."/>
        </authorList>
    </citation>
    <scope>NUCLEOTIDE SEQUENCE [LARGE SCALE GENOMIC DNA]</scope>
    <source>
        <strain evidence="2 3">MED15</strain>
    </source>
</reference>
<evidence type="ECO:0008006" key="4">
    <source>
        <dbReference type="Google" id="ProtNLM"/>
    </source>
</evidence>
<keyword evidence="1" id="KW-0472">Membrane</keyword>
<accession>A0ABX9DBG6</accession>
<evidence type="ECO:0000256" key="1">
    <source>
        <dbReference type="SAM" id="Phobius"/>
    </source>
</evidence>
<keyword evidence="1" id="KW-0812">Transmembrane</keyword>
<gene>
    <name evidence="2" type="ORF">MED15_01038</name>
</gene>
<keyword evidence="3" id="KW-1185">Reference proteome</keyword>
<sequence length="63" mass="6062">MVAAGIIAPIAGLGGEHTAVPMALLMVAGAALSMIGLLVLARPEKTTAGAATTGNGVLQHSTP</sequence>
<name>A0ABX9DBG6_9ACTN</name>